<gene>
    <name evidence="2" type="ORF">C492_14329</name>
</gene>
<dbReference type="RefSeq" id="WP_008424609.1">
    <property type="nucleotide sequence ID" value="NZ_AOIA01000123.1"/>
</dbReference>
<evidence type="ECO:0000313" key="3">
    <source>
        <dbReference type="Proteomes" id="UP000011531"/>
    </source>
</evidence>
<organism evidence="2 3">
    <name type="scientific">Natronococcus jeotgali DSM 18795</name>
    <dbReference type="NCBI Taxonomy" id="1227498"/>
    <lineage>
        <taxon>Archaea</taxon>
        <taxon>Methanobacteriati</taxon>
        <taxon>Methanobacteriota</taxon>
        <taxon>Stenosarchaea group</taxon>
        <taxon>Halobacteria</taxon>
        <taxon>Halobacteriales</taxon>
        <taxon>Natrialbaceae</taxon>
        <taxon>Natronococcus</taxon>
    </lineage>
</organism>
<name>L9X7J9_9EURY</name>
<reference evidence="2 3" key="1">
    <citation type="journal article" date="2014" name="PLoS Genet.">
        <title>Phylogenetically driven sequencing of extremely halophilic archaea reveals strategies for static and dynamic osmo-response.</title>
        <authorList>
            <person name="Becker E.A."/>
            <person name="Seitzer P.M."/>
            <person name="Tritt A."/>
            <person name="Larsen D."/>
            <person name="Krusor M."/>
            <person name="Yao A.I."/>
            <person name="Wu D."/>
            <person name="Madern D."/>
            <person name="Eisen J.A."/>
            <person name="Darling A.E."/>
            <person name="Facciotti M.T."/>
        </authorList>
    </citation>
    <scope>NUCLEOTIDE SEQUENCE [LARGE SCALE GENOMIC DNA]</scope>
    <source>
        <strain evidence="2 3">DSM 18795</strain>
    </source>
</reference>
<accession>L9X7J9</accession>
<protein>
    <submittedName>
        <fullName evidence="2">Uncharacterized protein</fullName>
    </submittedName>
</protein>
<evidence type="ECO:0000313" key="2">
    <source>
        <dbReference type="EMBL" id="ELY56593.1"/>
    </source>
</evidence>
<comment type="caution">
    <text evidence="2">The sequence shown here is derived from an EMBL/GenBank/DDBJ whole genome shotgun (WGS) entry which is preliminary data.</text>
</comment>
<feature type="transmembrane region" description="Helical" evidence="1">
    <location>
        <begin position="12"/>
        <end position="33"/>
    </location>
</feature>
<proteinExistence type="predicted"/>
<keyword evidence="1" id="KW-1133">Transmembrane helix</keyword>
<dbReference type="Proteomes" id="UP000011531">
    <property type="component" value="Unassembled WGS sequence"/>
</dbReference>
<keyword evidence="1" id="KW-0472">Membrane</keyword>
<keyword evidence="3" id="KW-1185">Reference proteome</keyword>
<dbReference type="AlphaFoldDB" id="L9X7J9"/>
<dbReference type="EMBL" id="AOIA01000123">
    <property type="protein sequence ID" value="ELY56593.1"/>
    <property type="molecule type" value="Genomic_DNA"/>
</dbReference>
<evidence type="ECO:0000256" key="1">
    <source>
        <dbReference type="SAM" id="Phobius"/>
    </source>
</evidence>
<sequence length="41" mass="4370">MTLPSMYTPDGVFAYMVLVIALTLVASVVYLLAFTGASVPF</sequence>
<keyword evidence="1" id="KW-0812">Transmembrane</keyword>